<name>A0A914C8A2_9BILA</name>
<protein>
    <submittedName>
        <fullName evidence="2">Uncharacterized protein</fullName>
    </submittedName>
</protein>
<dbReference type="WBParaSite" id="ACRNAN_Path_546.g2069.t1">
    <property type="protein sequence ID" value="ACRNAN_Path_546.g2069.t1"/>
    <property type="gene ID" value="ACRNAN_Path_546.g2069"/>
</dbReference>
<accession>A0A914C8A2</accession>
<reference evidence="2" key="1">
    <citation type="submission" date="2022-11" db="UniProtKB">
        <authorList>
            <consortium name="WormBaseParasite"/>
        </authorList>
    </citation>
    <scope>IDENTIFICATION</scope>
</reference>
<evidence type="ECO:0000313" key="2">
    <source>
        <dbReference type="WBParaSite" id="ACRNAN_Path_546.g2069.t1"/>
    </source>
</evidence>
<dbReference type="AlphaFoldDB" id="A0A914C8A2"/>
<keyword evidence="1" id="KW-1185">Reference proteome</keyword>
<organism evidence="1 2">
    <name type="scientific">Acrobeloides nanus</name>
    <dbReference type="NCBI Taxonomy" id="290746"/>
    <lineage>
        <taxon>Eukaryota</taxon>
        <taxon>Metazoa</taxon>
        <taxon>Ecdysozoa</taxon>
        <taxon>Nematoda</taxon>
        <taxon>Chromadorea</taxon>
        <taxon>Rhabditida</taxon>
        <taxon>Tylenchina</taxon>
        <taxon>Cephalobomorpha</taxon>
        <taxon>Cephaloboidea</taxon>
        <taxon>Cephalobidae</taxon>
        <taxon>Acrobeloides</taxon>
    </lineage>
</organism>
<sequence length="70" mass="8013">MYAECYEADAQDIQIQWCVENYQGDKNEAICRYIVNGFWQSIEKDTESIDPAKVCNAIIKSPDNSTCVDQ</sequence>
<proteinExistence type="predicted"/>
<evidence type="ECO:0000313" key="1">
    <source>
        <dbReference type="Proteomes" id="UP000887540"/>
    </source>
</evidence>
<dbReference type="Proteomes" id="UP000887540">
    <property type="component" value="Unplaced"/>
</dbReference>